<sequence>MAERERSGIEVAPIPVDERLVQLELLADQVPWARRHGPDVVQRRCGYLGVRRLERVVRTGERAATAPSRADETSGFELLHGRPITIVGEPDQAMQPQAADCAAIRRKPVEDLMGVGGHLRVGLGTAAVGARPANPPPFQDRQPGCDKFRHRGGELRVPHLQTILQRTAVEPGGGRSSHTAVPLPWTVPSRPRHLSESSLVISGHI</sequence>
<organism evidence="1 2">
    <name type="scientific">Candidatus Protofrankia californiensis</name>
    <dbReference type="NCBI Taxonomy" id="1839754"/>
    <lineage>
        <taxon>Bacteria</taxon>
        <taxon>Bacillati</taxon>
        <taxon>Actinomycetota</taxon>
        <taxon>Actinomycetes</taxon>
        <taxon>Frankiales</taxon>
        <taxon>Frankiaceae</taxon>
        <taxon>Protofrankia</taxon>
    </lineage>
</organism>
<keyword evidence="2" id="KW-1185">Reference proteome</keyword>
<dbReference type="Proteomes" id="UP000199013">
    <property type="component" value="Unassembled WGS sequence"/>
</dbReference>
<protein>
    <submittedName>
        <fullName evidence="1">Uncharacterized protein</fullName>
    </submittedName>
</protein>
<dbReference type="AlphaFoldDB" id="A0A1C3NYP6"/>
<accession>A0A1C3NYP6</accession>
<reference evidence="2" key="1">
    <citation type="submission" date="2016-02" db="EMBL/GenBank/DDBJ databases">
        <authorList>
            <person name="Wibberg D."/>
        </authorList>
    </citation>
    <scope>NUCLEOTIDE SEQUENCE [LARGE SCALE GENOMIC DNA]</scope>
</reference>
<evidence type="ECO:0000313" key="2">
    <source>
        <dbReference type="Proteomes" id="UP000199013"/>
    </source>
</evidence>
<gene>
    <name evidence="1" type="ORF">FDG2_2999</name>
</gene>
<dbReference type="EMBL" id="FLUV01001265">
    <property type="protein sequence ID" value="SBW22699.1"/>
    <property type="molecule type" value="Genomic_DNA"/>
</dbReference>
<proteinExistence type="predicted"/>
<name>A0A1C3NYP6_9ACTN</name>
<evidence type="ECO:0000313" key="1">
    <source>
        <dbReference type="EMBL" id="SBW22699.1"/>
    </source>
</evidence>